<protein>
    <submittedName>
        <fullName evidence="1">Uncharacterized protein</fullName>
    </submittedName>
</protein>
<proteinExistence type="predicted"/>
<reference evidence="1 2" key="1">
    <citation type="submission" date="2016-08" db="EMBL/GenBank/DDBJ databases">
        <title>Hymenobacter coccineus sp. nov., Hymenobacter lapidarius sp. nov. and Hymenobacter glacialis sp. nov., isolated from Antarctic soil.</title>
        <authorList>
            <person name="Sedlacek I."/>
            <person name="Kralova S."/>
            <person name="Kyrova K."/>
            <person name="Maslanova I."/>
            <person name="Stankova E."/>
            <person name="Vrbovska V."/>
            <person name="Nemec M."/>
            <person name="Bartak M."/>
            <person name="Svec P."/>
            <person name="Busse H.-J."/>
            <person name="Pantucek R."/>
        </authorList>
    </citation>
    <scope>NUCLEOTIDE SEQUENCE [LARGE SCALE GENOMIC DNA]</scope>
    <source>
        <strain evidence="1 2">CCM 8648</strain>
    </source>
</reference>
<keyword evidence="2" id="KW-1185">Reference proteome</keyword>
<organism evidence="1 2">
    <name type="scientific">Hymenobacter glacialis</name>
    <dbReference type="NCBI Taxonomy" id="1908236"/>
    <lineage>
        <taxon>Bacteria</taxon>
        <taxon>Pseudomonadati</taxon>
        <taxon>Bacteroidota</taxon>
        <taxon>Cytophagia</taxon>
        <taxon>Cytophagales</taxon>
        <taxon>Hymenobacteraceae</taxon>
        <taxon>Hymenobacter</taxon>
    </lineage>
</organism>
<name>A0A1G1SYT5_9BACT</name>
<dbReference type="Proteomes" id="UP000177791">
    <property type="component" value="Unassembled WGS sequence"/>
</dbReference>
<sequence>MTSDFTKCMAGCRRKMPPLAGADCGWCSASSTQVPKKRNSISSKNDISFSAFMATRQLSKLQD</sequence>
<dbReference type="AlphaFoldDB" id="A0A1G1SYT5"/>
<dbReference type="EMBL" id="MDZC01000079">
    <property type="protein sequence ID" value="OGX83786.1"/>
    <property type="molecule type" value="Genomic_DNA"/>
</dbReference>
<gene>
    <name evidence="1" type="ORF">BEN48_03190</name>
</gene>
<accession>A0A1G1SYT5</accession>
<evidence type="ECO:0000313" key="2">
    <source>
        <dbReference type="Proteomes" id="UP000177791"/>
    </source>
</evidence>
<evidence type="ECO:0000313" key="1">
    <source>
        <dbReference type="EMBL" id="OGX83786.1"/>
    </source>
</evidence>
<dbReference type="STRING" id="1908236.BEN48_03190"/>
<comment type="caution">
    <text evidence="1">The sequence shown here is derived from an EMBL/GenBank/DDBJ whole genome shotgun (WGS) entry which is preliminary data.</text>
</comment>